<dbReference type="RefSeq" id="WP_142703620.1">
    <property type="nucleotide sequence ID" value="NZ_VIRS01000003.1"/>
</dbReference>
<dbReference type="EMBL" id="VIRS01000003">
    <property type="protein sequence ID" value="TQS46213.1"/>
    <property type="molecule type" value="Genomic_DNA"/>
</dbReference>
<proteinExistence type="predicted"/>
<evidence type="ECO:0000313" key="6">
    <source>
        <dbReference type="EMBL" id="TQS46213.1"/>
    </source>
</evidence>
<evidence type="ECO:0000313" key="7">
    <source>
        <dbReference type="Proteomes" id="UP000317982"/>
    </source>
</evidence>
<dbReference type="Pfam" id="PF13191">
    <property type="entry name" value="AAA_16"/>
    <property type="match status" value="1"/>
</dbReference>
<sequence length="932" mass="99861">MAIRPKAAETVDVLVGRTDECRVLDELVDAVRDGRGRATVLRGEPGIGKSALLHYLGERADDLQLLRATGTEAEAELPFAGLHQMLGSMVALIDDLPVPQRNALRVAFGVEPGGPPDRYAVGLGVLNLLNRLAVERPVLCLVDDEQWLDRSTVLALSFVARRSTTAAVGFVFASRRDALELQGLPTLTVPALSDRHARVLLDSVLAGPLDPSVRDQIVSETRGNPLALLELPRGVGPAALAGGFRFPGVMPLPQGIELGYQRSLEALPETSRQFLLLAATDPVGDPTTLWSAASRLGLGPEAATPAVASGLVTVGARVEFSHPLARTAVYRSADLVERRVVHEALAAVTDPGSDPDRRAWHRAHAVAGPDDEAADDLERSADRARSRGGLAAAAAFLEQAATLTTDTGDRIRRLIAAAEAMRDSGSLDSALVLLETAGLRSLADEHAARIMRIRGLIMLEQHRHVEAVELLLGAATRFGERNPVEATETMLEVLLAAIWDAQPADLPSDRVLEAVAATLRRSSDPPTLTELLLHGLHVRINEGFVAAAPLLRRGVDALVAAAPSDRWSGFGAFRLMLMLPEELCDEEAWGALVLRQVAACRRDGALGVLPSALSFASFYRIYEGDFFAAESMIDEANARAVMTPGRSNRHSEVIVSAWRGDEFVTRKLTGEMRRLIAAGRGAHGLCADYADAVLANGLGQFDVALDAAKRVFVADQLPLGSAVATELMDAASRAGALEELRAVGNWLAERVAVLPSSWLTGLHERSLALLTDDDAAESHYVASIEALSRTRGRLEVARAQLLFGEWLRRRGRRGDARRHLREAHRGFEALGAQGFARRAARELQATGDATVRITERRPAALTAQEAQIAALAGDGLTNPEIGARLFISRRTVQYHLRKVFMKLGITSRAQLPQALPGRGAGDASEPGAASAS</sequence>
<accession>A0A545AY00</accession>
<evidence type="ECO:0000259" key="5">
    <source>
        <dbReference type="PROSITE" id="PS50043"/>
    </source>
</evidence>
<dbReference type="InterPro" id="IPR000792">
    <property type="entry name" value="Tscrpt_reg_LuxR_C"/>
</dbReference>
<dbReference type="AlphaFoldDB" id="A0A545AY00"/>
<dbReference type="PANTHER" id="PTHR44688">
    <property type="entry name" value="DNA-BINDING TRANSCRIPTIONAL ACTIVATOR DEVR_DOSR"/>
    <property type="match status" value="1"/>
</dbReference>
<keyword evidence="1" id="KW-0805">Transcription regulation</keyword>
<organism evidence="6 7">
    <name type="scientific">Cryptosporangium phraense</name>
    <dbReference type="NCBI Taxonomy" id="2593070"/>
    <lineage>
        <taxon>Bacteria</taxon>
        <taxon>Bacillati</taxon>
        <taxon>Actinomycetota</taxon>
        <taxon>Actinomycetes</taxon>
        <taxon>Cryptosporangiales</taxon>
        <taxon>Cryptosporangiaceae</taxon>
        <taxon>Cryptosporangium</taxon>
    </lineage>
</organism>
<comment type="caution">
    <text evidence="6">The sequence shown here is derived from an EMBL/GenBank/DDBJ whole genome shotgun (WGS) entry which is preliminary data.</text>
</comment>
<dbReference type="PANTHER" id="PTHR44688:SF16">
    <property type="entry name" value="DNA-BINDING TRANSCRIPTIONAL ACTIVATOR DEVR_DOSR"/>
    <property type="match status" value="1"/>
</dbReference>
<dbReference type="InterPro" id="IPR036388">
    <property type="entry name" value="WH-like_DNA-bd_sf"/>
</dbReference>
<dbReference type="Gene3D" id="1.10.10.10">
    <property type="entry name" value="Winged helix-like DNA-binding domain superfamily/Winged helix DNA-binding domain"/>
    <property type="match status" value="1"/>
</dbReference>
<dbReference type="InParanoid" id="A0A545AY00"/>
<evidence type="ECO:0000256" key="3">
    <source>
        <dbReference type="ARBA" id="ARBA00023163"/>
    </source>
</evidence>
<protein>
    <submittedName>
        <fullName evidence="6">AAA family ATPase</fullName>
    </submittedName>
</protein>
<dbReference type="CDD" id="cd06170">
    <property type="entry name" value="LuxR_C_like"/>
    <property type="match status" value="1"/>
</dbReference>
<dbReference type="InterPro" id="IPR016032">
    <property type="entry name" value="Sig_transdc_resp-reg_C-effctor"/>
</dbReference>
<dbReference type="GO" id="GO:0006355">
    <property type="term" value="P:regulation of DNA-templated transcription"/>
    <property type="evidence" value="ECO:0007669"/>
    <property type="project" value="InterPro"/>
</dbReference>
<dbReference type="Proteomes" id="UP000317982">
    <property type="component" value="Unassembled WGS sequence"/>
</dbReference>
<gene>
    <name evidence="6" type="ORF">FL583_06995</name>
</gene>
<keyword evidence="7" id="KW-1185">Reference proteome</keyword>
<dbReference type="Pfam" id="PF00196">
    <property type="entry name" value="GerE"/>
    <property type="match status" value="1"/>
</dbReference>
<evidence type="ECO:0000256" key="4">
    <source>
        <dbReference type="SAM" id="MobiDB-lite"/>
    </source>
</evidence>
<feature type="domain" description="HTH luxR-type" evidence="5">
    <location>
        <begin position="854"/>
        <end position="919"/>
    </location>
</feature>
<dbReference type="OrthoDB" id="134933at2"/>
<dbReference type="PROSITE" id="PS50043">
    <property type="entry name" value="HTH_LUXR_2"/>
    <property type="match status" value="1"/>
</dbReference>
<dbReference type="SUPFAM" id="SSF46894">
    <property type="entry name" value="C-terminal effector domain of the bipartite response regulators"/>
    <property type="match status" value="1"/>
</dbReference>
<dbReference type="SUPFAM" id="SSF52540">
    <property type="entry name" value="P-loop containing nucleoside triphosphate hydrolases"/>
    <property type="match status" value="1"/>
</dbReference>
<dbReference type="InterPro" id="IPR041664">
    <property type="entry name" value="AAA_16"/>
</dbReference>
<name>A0A545AY00_9ACTN</name>
<keyword evidence="2" id="KW-0238">DNA-binding</keyword>
<evidence type="ECO:0000256" key="2">
    <source>
        <dbReference type="ARBA" id="ARBA00023125"/>
    </source>
</evidence>
<evidence type="ECO:0000256" key="1">
    <source>
        <dbReference type="ARBA" id="ARBA00023015"/>
    </source>
</evidence>
<keyword evidence="3" id="KW-0804">Transcription</keyword>
<dbReference type="GO" id="GO:0003677">
    <property type="term" value="F:DNA binding"/>
    <property type="evidence" value="ECO:0007669"/>
    <property type="project" value="UniProtKB-KW"/>
</dbReference>
<dbReference type="PRINTS" id="PR00038">
    <property type="entry name" value="HTHLUXR"/>
</dbReference>
<reference evidence="6 7" key="1">
    <citation type="submission" date="2019-07" db="EMBL/GenBank/DDBJ databases">
        <title>Cryptosporangium phraense sp. nov., isolated from plant litter.</title>
        <authorList>
            <person name="Suriyachadkun C."/>
        </authorList>
    </citation>
    <scope>NUCLEOTIDE SEQUENCE [LARGE SCALE GENOMIC DNA]</scope>
    <source>
        <strain evidence="6 7">A-T 5661</strain>
    </source>
</reference>
<dbReference type="InterPro" id="IPR027417">
    <property type="entry name" value="P-loop_NTPase"/>
</dbReference>
<feature type="region of interest" description="Disordered" evidence="4">
    <location>
        <begin position="913"/>
        <end position="932"/>
    </location>
</feature>
<dbReference type="SMART" id="SM00421">
    <property type="entry name" value="HTH_LUXR"/>
    <property type="match status" value="1"/>
</dbReference>